<feature type="signal peptide" evidence="2">
    <location>
        <begin position="1"/>
        <end position="17"/>
    </location>
</feature>
<protein>
    <submittedName>
        <fullName evidence="3">Uncharacterized protein</fullName>
    </submittedName>
</protein>
<keyword evidence="4" id="KW-1185">Reference proteome</keyword>
<keyword evidence="2" id="KW-0732">Signal</keyword>
<sequence length="127" mass="13662">MHSYASLLCLFVGYVPWSPWGFIHGAVAFQADPIGMRYEAAEAGEALWMAKRQDLQVTRTGDAERPYGVDGNTFDCQKQLSSCMSVSSVQATAADPGSDKPASGTESGPASQTTIPYDDEFDLVCDL</sequence>
<name>A1CKJ9_ASPCL</name>
<gene>
    <name evidence="3" type="ORF">ACLA_038880</name>
</gene>
<dbReference type="GeneID" id="4703102"/>
<evidence type="ECO:0000313" key="4">
    <source>
        <dbReference type="Proteomes" id="UP000006701"/>
    </source>
</evidence>
<dbReference type="Proteomes" id="UP000006701">
    <property type="component" value="Unassembled WGS sequence"/>
</dbReference>
<evidence type="ECO:0000313" key="3">
    <source>
        <dbReference type="EMBL" id="EAW09673.1"/>
    </source>
</evidence>
<dbReference type="OrthoDB" id="2153847at2759"/>
<reference evidence="3 4" key="1">
    <citation type="journal article" date="2008" name="PLoS Genet.">
        <title>Genomic islands in the pathogenic filamentous fungus Aspergillus fumigatus.</title>
        <authorList>
            <person name="Fedorova N.D."/>
            <person name="Khaldi N."/>
            <person name="Joardar V.S."/>
            <person name="Maiti R."/>
            <person name="Amedeo P."/>
            <person name="Anderson M.J."/>
            <person name="Crabtree J."/>
            <person name="Silva J.C."/>
            <person name="Badger J.H."/>
            <person name="Albarraq A."/>
            <person name="Angiuoli S."/>
            <person name="Bussey H."/>
            <person name="Bowyer P."/>
            <person name="Cotty P.J."/>
            <person name="Dyer P.S."/>
            <person name="Egan A."/>
            <person name="Galens K."/>
            <person name="Fraser-Liggett C.M."/>
            <person name="Haas B.J."/>
            <person name="Inman J.M."/>
            <person name="Kent R."/>
            <person name="Lemieux S."/>
            <person name="Malavazi I."/>
            <person name="Orvis J."/>
            <person name="Roemer T."/>
            <person name="Ronning C.M."/>
            <person name="Sundaram J.P."/>
            <person name="Sutton G."/>
            <person name="Turner G."/>
            <person name="Venter J.C."/>
            <person name="White O.R."/>
            <person name="Whitty B.R."/>
            <person name="Youngman P."/>
            <person name="Wolfe K.H."/>
            <person name="Goldman G.H."/>
            <person name="Wortman J.R."/>
            <person name="Jiang B."/>
            <person name="Denning D.W."/>
            <person name="Nierman W.C."/>
        </authorList>
    </citation>
    <scope>NUCLEOTIDE SEQUENCE [LARGE SCALE GENOMIC DNA]</scope>
    <source>
        <strain evidence="4">ATCC 1007 / CBS 513.65 / DSM 816 / NCTC 3887 / NRRL 1</strain>
    </source>
</reference>
<dbReference type="RefSeq" id="XP_001271099.1">
    <property type="nucleotide sequence ID" value="XM_001271098.1"/>
</dbReference>
<dbReference type="AlphaFoldDB" id="A1CKJ9"/>
<evidence type="ECO:0000256" key="2">
    <source>
        <dbReference type="SAM" id="SignalP"/>
    </source>
</evidence>
<organism evidence="3 4">
    <name type="scientific">Aspergillus clavatus (strain ATCC 1007 / CBS 513.65 / DSM 816 / NCTC 3887 / NRRL 1 / QM 1276 / 107)</name>
    <dbReference type="NCBI Taxonomy" id="344612"/>
    <lineage>
        <taxon>Eukaryota</taxon>
        <taxon>Fungi</taxon>
        <taxon>Dikarya</taxon>
        <taxon>Ascomycota</taxon>
        <taxon>Pezizomycotina</taxon>
        <taxon>Eurotiomycetes</taxon>
        <taxon>Eurotiomycetidae</taxon>
        <taxon>Eurotiales</taxon>
        <taxon>Aspergillaceae</taxon>
        <taxon>Aspergillus</taxon>
        <taxon>Aspergillus subgen. Fumigati</taxon>
    </lineage>
</organism>
<dbReference type="EMBL" id="DS027056">
    <property type="protein sequence ID" value="EAW09673.1"/>
    <property type="molecule type" value="Genomic_DNA"/>
</dbReference>
<accession>A1CKJ9</accession>
<evidence type="ECO:0000256" key="1">
    <source>
        <dbReference type="SAM" id="MobiDB-lite"/>
    </source>
</evidence>
<dbReference type="KEGG" id="act:ACLA_038880"/>
<dbReference type="HOGENOM" id="CLU_1970027_0_0_1"/>
<dbReference type="STRING" id="344612.A1CKJ9"/>
<feature type="chain" id="PRO_5002633202" evidence="2">
    <location>
        <begin position="18"/>
        <end position="127"/>
    </location>
</feature>
<feature type="region of interest" description="Disordered" evidence="1">
    <location>
        <begin position="91"/>
        <end position="118"/>
    </location>
</feature>
<proteinExistence type="predicted"/>
<feature type="compositionally biased region" description="Polar residues" evidence="1">
    <location>
        <begin position="104"/>
        <end position="115"/>
    </location>
</feature>
<dbReference type="VEuPathDB" id="FungiDB:ACLA_038880"/>